<dbReference type="AlphaFoldDB" id="A0A8H3FAM2"/>
<dbReference type="OrthoDB" id="5539371at2759"/>
<keyword evidence="6" id="KW-1185">Reference proteome</keyword>
<name>A0A8H3FAM2_9LECA</name>
<evidence type="ECO:0000256" key="2">
    <source>
        <dbReference type="ARBA" id="ARBA00010878"/>
    </source>
</evidence>
<dbReference type="InterPro" id="IPR008999">
    <property type="entry name" value="Actin-crosslinking"/>
</dbReference>
<evidence type="ECO:0000256" key="1">
    <source>
        <dbReference type="ARBA" id="ARBA00004604"/>
    </source>
</evidence>
<comment type="similarity">
    <text evidence="2">Belongs to the FRG1 family.</text>
</comment>
<dbReference type="Pfam" id="PF06229">
    <property type="entry name" value="FRG1"/>
    <property type="match status" value="1"/>
</dbReference>
<dbReference type="EMBL" id="CAJPDR010000113">
    <property type="protein sequence ID" value="CAF9918553.1"/>
    <property type="molecule type" value="Genomic_DNA"/>
</dbReference>
<evidence type="ECO:0000256" key="3">
    <source>
        <dbReference type="ARBA" id="ARBA00023242"/>
    </source>
</evidence>
<comment type="caution">
    <text evidence="5">The sequence shown here is derived from an EMBL/GenBank/DDBJ whole genome shotgun (WGS) entry which is preliminary data.</text>
</comment>
<comment type="subcellular location">
    <subcellularLocation>
        <location evidence="1">Nucleus</location>
        <location evidence="1">Nucleolus</location>
    </subcellularLocation>
</comment>
<feature type="region of interest" description="Disordered" evidence="4">
    <location>
        <begin position="1"/>
        <end position="34"/>
    </location>
</feature>
<evidence type="ECO:0000313" key="6">
    <source>
        <dbReference type="Proteomes" id="UP000664203"/>
    </source>
</evidence>
<accession>A0A8H3FAM2</accession>
<evidence type="ECO:0000256" key="4">
    <source>
        <dbReference type="SAM" id="MobiDB-lite"/>
    </source>
</evidence>
<dbReference type="CDD" id="cd23339">
    <property type="entry name" value="beta-trefoil_FSCN_fungal_FRG1-like"/>
    <property type="match status" value="1"/>
</dbReference>
<sequence length="267" mass="29774">MVKPLAFKGDKKSKKRKTPHPDSSLTVEDGDRRVLTIQNTTAEAEEDDSWVTAEAATDVIGPILFALPSAKPTCIACDANGSVFTSELENIVEGELATAEPHDVQQVWIASRVAGTDKTSFKGHHGRYLSCDKIGVLSATREAISPEESFICIPSSETTGTFSVRTVWEKFLTIVDEIEVSGIRGDAESVSFNTNLRIRMQARFKPRLKANKESKTKEKISRRELEEIVGRRLEEDEVKRLKKARVQGDYHEAILDVRVKGKHDKYS</sequence>
<dbReference type="GO" id="GO:0005730">
    <property type="term" value="C:nucleolus"/>
    <property type="evidence" value="ECO:0007669"/>
    <property type="project" value="UniProtKB-SubCell"/>
</dbReference>
<dbReference type="PANTHER" id="PTHR12928:SF0">
    <property type="entry name" value="FSHD REGION GENE 1"/>
    <property type="match status" value="1"/>
</dbReference>
<proteinExistence type="inferred from homology"/>
<evidence type="ECO:0000313" key="5">
    <source>
        <dbReference type="EMBL" id="CAF9918553.1"/>
    </source>
</evidence>
<evidence type="ECO:0008006" key="7">
    <source>
        <dbReference type="Google" id="ProtNLM"/>
    </source>
</evidence>
<reference evidence="5" key="1">
    <citation type="submission" date="2021-03" db="EMBL/GenBank/DDBJ databases">
        <authorList>
            <person name="Tagirdzhanova G."/>
        </authorList>
    </citation>
    <scope>NUCLEOTIDE SEQUENCE</scope>
</reference>
<dbReference type="GO" id="GO:0051015">
    <property type="term" value="F:actin filament binding"/>
    <property type="evidence" value="ECO:0007669"/>
    <property type="project" value="TreeGrafter"/>
</dbReference>
<dbReference type="GO" id="GO:0071013">
    <property type="term" value="C:catalytic step 2 spliceosome"/>
    <property type="evidence" value="ECO:0007669"/>
    <property type="project" value="TreeGrafter"/>
</dbReference>
<organism evidence="5 6">
    <name type="scientific">Alectoria fallacina</name>
    <dbReference type="NCBI Taxonomy" id="1903189"/>
    <lineage>
        <taxon>Eukaryota</taxon>
        <taxon>Fungi</taxon>
        <taxon>Dikarya</taxon>
        <taxon>Ascomycota</taxon>
        <taxon>Pezizomycotina</taxon>
        <taxon>Lecanoromycetes</taxon>
        <taxon>OSLEUM clade</taxon>
        <taxon>Lecanoromycetidae</taxon>
        <taxon>Lecanorales</taxon>
        <taxon>Lecanorineae</taxon>
        <taxon>Parmeliaceae</taxon>
        <taxon>Alectoria</taxon>
    </lineage>
</organism>
<dbReference type="InterPro" id="IPR010414">
    <property type="entry name" value="FRG1"/>
</dbReference>
<dbReference type="Proteomes" id="UP000664203">
    <property type="component" value="Unassembled WGS sequence"/>
</dbReference>
<protein>
    <recommendedName>
        <fullName evidence="7">Actin-crosslinking protein</fullName>
    </recommendedName>
</protein>
<dbReference type="SUPFAM" id="SSF50405">
    <property type="entry name" value="Actin-crosslinking proteins"/>
    <property type="match status" value="1"/>
</dbReference>
<keyword evidence="3" id="KW-0539">Nucleus</keyword>
<gene>
    <name evidence="5" type="ORF">ALECFALPRED_000728</name>
</gene>
<dbReference type="Gene3D" id="2.80.10.50">
    <property type="match status" value="1"/>
</dbReference>
<dbReference type="PANTHER" id="PTHR12928">
    <property type="entry name" value="FRG1 PROTEIN"/>
    <property type="match status" value="1"/>
</dbReference>